<feature type="region of interest" description="Disordered" evidence="1">
    <location>
        <begin position="1"/>
        <end position="109"/>
    </location>
</feature>
<dbReference type="CDD" id="cd00298">
    <property type="entry name" value="ACD_sHsps_p23-like"/>
    <property type="match status" value="1"/>
</dbReference>
<dbReference type="GeneID" id="31787540"/>
<evidence type="ECO:0000256" key="1">
    <source>
        <dbReference type="SAM" id="MobiDB-lite"/>
    </source>
</evidence>
<dbReference type="HOGENOM" id="CLU_1500266_0_0_2"/>
<organism evidence="2 3">
    <name type="scientific">Haloterrigena turkmenica (strain ATCC 51198 / DSM 5511 / JCM 9101 / NCIMB 13204 / VKM B-1734 / 4k)</name>
    <name type="common">Halococcus turkmenicus</name>
    <dbReference type="NCBI Taxonomy" id="543526"/>
    <lineage>
        <taxon>Archaea</taxon>
        <taxon>Methanobacteriati</taxon>
        <taxon>Methanobacteriota</taxon>
        <taxon>Stenosarchaea group</taxon>
        <taxon>Halobacteria</taxon>
        <taxon>Halobacteriales</taxon>
        <taxon>Natrialbaceae</taxon>
        <taxon>Haloterrigena</taxon>
    </lineage>
</organism>
<dbReference type="AlphaFoldDB" id="D2RWF2"/>
<dbReference type="SUPFAM" id="SSF49764">
    <property type="entry name" value="HSP20-like chaperones"/>
    <property type="match status" value="1"/>
</dbReference>
<evidence type="ECO:0008006" key="4">
    <source>
        <dbReference type="Google" id="ProtNLM"/>
    </source>
</evidence>
<feature type="compositionally biased region" description="Acidic residues" evidence="1">
    <location>
        <begin position="60"/>
        <end position="70"/>
    </location>
</feature>
<dbReference type="STRING" id="543526.Htur_0643"/>
<reference evidence="2 3" key="1">
    <citation type="journal article" date="2010" name="Stand. Genomic Sci.">
        <title>Complete genome sequence of Haloterrigena turkmenica type strain (4k).</title>
        <authorList>
            <person name="Saunders E."/>
            <person name="Tindall B.J."/>
            <person name="Fahnrich R."/>
            <person name="Lapidus A."/>
            <person name="Copeland A."/>
            <person name="Del Rio T.G."/>
            <person name="Lucas S."/>
            <person name="Chen F."/>
            <person name="Tice H."/>
            <person name="Cheng J.F."/>
            <person name="Han C."/>
            <person name="Detter J.C."/>
            <person name="Bruce D."/>
            <person name="Goodwin L."/>
            <person name="Chain P."/>
            <person name="Pitluck S."/>
            <person name="Pati A."/>
            <person name="Ivanova N."/>
            <person name="Mavromatis K."/>
            <person name="Chen A."/>
            <person name="Palaniappan K."/>
            <person name="Land M."/>
            <person name="Hauser L."/>
            <person name="Chang Y.J."/>
            <person name="Jeffries C.D."/>
            <person name="Brettin T."/>
            <person name="Rohde M."/>
            <person name="Goker M."/>
            <person name="Bristow J."/>
            <person name="Eisen J.A."/>
            <person name="Markowitz V."/>
            <person name="Hugenholtz P."/>
            <person name="Klenk H.P."/>
            <person name="Kyrpides N.C."/>
        </authorList>
    </citation>
    <scope>NUCLEOTIDE SEQUENCE [LARGE SCALE GENOMIC DNA]</scope>
    <source>
        <strain evidence="3">ATCC 51198 / DSM 5511 / JCM 9101 / NCIMB 13204 / VKM B-1734 / 4k</strain>
    </source>
</reference>
<dbReference type="KEGG" id="htu:Htur_0643"/>
<feature type="compositionally biased region" description="Acidic residues" evidence="1">
    <location>
        <begin position="1"/>
        <end position="26"/>
    </location>
</feature>
<keyword evidence="3" id="KW-1185">Reference proteome</keyword>
<dbReference type="RefSeq" id="WP_012941862.1">
    <property type="nucleotide sequence ID" value="NC_013743.1"/>
</dbReference>
<dbReference type="Pfam" id="PF05455">
    <property type="entry name" value="GvpH"/>
    <property type="match status" value="1"/>
</dbReference>
<dbReference type="InterPro" id="IPR008633">
    <property type="entry name" value="GvpH"/>
</dbReference>
<evidence type="ECO:0000313" key="3">
    <source>
        <dbReference type="Proteomes" id="UP000001903"/>
    </source>
</evidence>
<accession>D2RWF2</accession>
<name>D2RWF2_HALTV</name>
<dbReference type="InterPro" id="IPR008978">
    <property type="entry name" value="HSP20-like_chaperone"/>
</dbReference>
<dbReference type="OrthoDB" id="169661at2157"/>
<gene>
    <name evidence="2" type="ordered locus">Htur_0643</name>
</gene>
<protein>
    <recommendedName>
        <fullName evidence="4">ArsA HSP20-like domain-containing protein</fullName>
    </recommendedName>
</protein>
<dbReference type="eggNOG" id="arCOG01833">
    <property type="taxonomic scope" value="Archaea"/>
</dbReference>
<evidence type="ECO:0000313" key="2">
    <source>
        <dbReference type="EMBL" id="ADB59541.1"/>
    </source>
</evidence>
<dbReference type="Proteomes" id="UP000001903">
    <property type="component" value="Chromosome"/>
</dbReference>
<dbReference type="EMBL" id="CP001860">
    <property type="protein sequence ID" value="ADB59541.1"/>
    <property type="molecule type" value="Genomic_DNA"/>
</dbReference>
<sequence length="179" mass="19832">MSEERSDENGDEDDPPPSRSDDEETDPSGFHLDAGLRPLRDLLGHLVEVTVTDSPPPSEETTDWSSVDDDSSGRSVSEPSQPVDHDTNRPRKRRRRTSPSDGYLVDTRREDGEFVVTADIPDASRDDLSIGIDPRTNELVIGVAGTALERIDPPWRSVEATKVWFNNGVLEVRLRPDGS</sequence>
<proteinExistence type="predicted"/>